<gene>
    <name evidence="2" type="ORF">DFP72DRAFT_549882</name>
</gene>
<reference evidence="2 3" key="1">
    <citation type="submission" date="2020-07" db="EMBL/GenBank/DDBJ databases">
        <title>Comparative genomics of pyrophilous fungi reveals a link between fire events and developmental genes.</title>
        <authorList>
            <consortium name="DOE Joint Genome Institute"/>
            <person name="Steindorff A.S."/>
            <person name="Carver A."/>
            <person name="Calhoun S."/>
            <person name="Stillman K."/>
            <person name="Liu H."/>
            <person name="Lipzen A."/>
            <person name="Pangilinan J."/>
            <person name="Labutti K."/>
            <person name="Bruns T.D."/>
            <person name="Grigoriev I.V."/>
        </authorList>
    </citation>
    <scope>NUCLEOTIDE SEQUENCE [LARGE SCALE GENOMIC DNA]</scope>
    <source>
        <strain evidence="2 3">CBS 144469</strain>
    </source>
</reference>
<sequence>MPFVRSDCTSPWTRAGGTLRCLIRDDTEAGEAVMNLDLRRFGATSKLDGQDEASTLADEYAGVSSNRSSMWIRAGDTLQRLIRGDAEAEEPTMNLDMRRFGATSKLDGRDEASPSAKMDGWMRRGEFEPVVYRMTMSHCGRMSRDGWRVRFRASLGSIPSGDFSEPGKPAMNLDRRRFGAMSKLDGRDEAYPTAKDGDGLRQASV</sequence>
<keyword evidence="3" id="KW-1185">Reference proteome</keyword>
<comment type="caution">
    <text evidence="2">The sequence shown here is derived from an EMBL/GenBank/DDBJ whole genome shotgun (WGS) entry which is preliminary data.</text>
</comment>
<dbReference type="EMBL" id="JACGCI010000067">
    <property type="protein sequence ID" value="KAF6748892.1"/>
    <property type="molecule type" value="Genomic_DNA"/>
</dbReference>
<protein>
    <submittedName>
        <fullName evidence="2">Uncharacterized protein</fullName>
    </submittedName>
</protein>
<evidence type="ECO:0000313" key="3">
    <source>
        <dbReference type="Proteomes" id="UP000521943"/>
    </source>
</evidence>
<evidence type="ECO:0000313" key="2">
    <source>
        <dbReference type="EMBL" id="KAF6748892.1"/>
    </source>
</evidence>
<proteinExistence type="predicted"/>
<evidence type="ECO:0000256" key="1">
    <source>
        <dbReference type="SAM" id="MobiDB-lite"/>
    </source>
</evidence>
<feature type="region of interest" description="Disordered" evidence="1">
    <location>
        <begin position="177"/>
        <end position="205"/>
    </location>
</feature>
<organism evidence="2 3">
    <name type="scientific">Ephemerocybe angulata</name>
    <dbReference type="NCBI Taxonomy" id="980116"/>
    <lineage>
        <taxon>Eukaryota</taxon>
        <taxon>Fungi</taxon>
        <taxon>Dikarya</taxon>
        <taxon>Basidiomycota</taxon>
        <taxon>Agaricomycotina</taxon>
        <taxon>Agaricomycetes</taxon>
        <taxon>Agaricomycetidae</taxon>
        <taxon>Agaricales</taxon>
        <taxon>Agaricineae</taxon>
        <taxon>Psathyrellaceae</taxon>
        <taxon>Ephemerocybe</taxon>
    </lineage>
</organism>
<dbReference type="AlphaFoldDB" id="A0A8H6M262"/>
<dbReference type="Proteomes" id="UP000521943">
    <property type="component" value="Unassembled WGS sequence"/>
</dbReference>
<accession>A0A8H6M262</accession>
<name>A0A8H6M262_9AGAR</name>
<feature type="compositionally biased region" description="Basic and acidic residues" evidence="1">
    <location>
        <begin position="184"/>
        <end position="199"/>
    </location>
</feature>